<reference evidence="9" key="1">
    <citation type="submission" date="2020-01" db="EMBL/GenBank/DDBJ databases">
        <authorList>
            <consortium name="DOE Joint Genome Institute"/>
            <person name="Haridas S."/>
            <person name="Albert R."/>
            <person name="Binder M."/>
            <person name="Bloem J."/>
            <person name="Labutti K."/>
            <person name="Salamov A."/>
            <person name="Andreopoulos B."/>
            <person name="Baker S.E."/>
            <person name="Barry K."/>
            <person name="Bills G."/>
            <person name="Bluhm B.H."/>
            <person name="Cannon C."/>
            <person name="Castanera R."/>
            <person name="Culley D.E."/>
            <person name="Daum C."/>
            <person name="Ezra D."/>
            <person name="Gonzalez J.B."/>
            <person name="Henrissat B."/>
            <person name="Kuo A."/>
            <person name="Liang C."/>
            <person name="Lipzen A."/>
            <person name="Lutzoni F."/>
            <person name="Magnuson J."/>
            <person name="Mondo S."/>
            <person name="Nolan M."/>
            <person name="Ohm R."/>
            <person name="Pangilinan J."/>
            <person name="Park H.-J."/>
            <person name="Ramirez L."/>
            <person name="Alfaro M."/>
            <person name="Sun H."/>
            <person name="Tritt A."/>
            <person name="Yoshinaga Y."/>
            <person name="Zwiers L.-H."/>
            <person name="Turgeon B.G."/>
            <person name="Goodwin S.B."/>
            <person name="Spatafora J.W."/>
            <person name="Crous P.W."/>
            <person name="Grigoriev I.V."/>
        </authorList>
    </citation>
    <scope>NUCLEOTIDE SEQUENCE</scope>
    <source>
        <strain evidence="9">CBS 394.84</strain>
    </source>
</reference>
<feature type="binding site" description="axial binding residue" evidence="8">
    <location>
        <position position="462"/>
    </location>
    <ligand>
        <name>heme</name>
        <dbReference type="ChEBI" id="CHEBI:30413"/>
    </ligand>
    <ligandPart>
        <name>Fe</name>
        <dbReference type="ChEBI" id="CHEBI:18248"/>
    </ligandPart>
</feature>
<dbReference type="InterPro" id="IPR002401">
    <property type="entry name" value="Cyt_P450_E_grp-I"/>
</dbReference>
<dbReference type="PANTHER" id="PTHR24305">
    <property type="entry name" value="CYTOCHROME P450"/>
    <property type="match status" value="1"/>
</dbReference>
<dbReference type="InterPro" id="IPR050121">
    <property type="entry name" value="Cytochrome_P450_monoxygenase"/>
</dbReference>
<keyword evidence="3 8" id="KW-0349">Heme</keyword>
<dbReference type="GO" id="GO:0020037">
    <property type="term" value="F:heme binding"/>
    <property type="evidence" value="ECO:0007669"/>
    <property type="project" value="InterPro"/>
</dbReference>
<dbReference type="Pfam" id="PF00067">
    <property type="entry name" value="p450"/>
    <property type="match status" value="1"/>
</dbReference>
<keyword evidence="5" id="KW-0560">Oxidoreductase</keyword>
<accession>A0A9P4LB61</accession>
<comment type="similarity">
    <text evidence="2">Belongs to the cytochrome P450 family.</text>
</comment>
<dbReference type="RefSeq" id="XP_040790442.1">
    <property type="nucleotide sequence ID" value="XM_040928231.1"/>
</dbReference>
<evidence type="ECO:0000256" key="1">
    <source>
        <dbReference type="ARBA" id="ARBA00001971"/>
    </source>
</evidence>
<dbReference type="Gene3D" id="1.10.630.10">
    <property type="entry name" value="Cytochrome P450"/>
    <property type="match status" value="1"/>
</dbReference>
<keyword evidence="6 8" id="KW-0408">Iron</keyword>
<evidence type="ECO:0000313" key="10">
    <source>
        <dbReference type="Proteomes" id="UP000800039"/>
    </source>
</evidence>
<evidence type="ECO:0000256" key="6">
    <source>
        <dbReference type="ARBA" id="ARBA00023004"/>
    </source>
</evidence>
<dbReference type="SUPFAM" id="SSF48264">
    <property type="entry name" value="Cytochrome P450"/>
    <property type="match status" value="1"/>
</dbReference>
<keyword evidence="7" id="KW-0503">Monooxygenase</keyword>
<name>A0A9P4LB61_9PLEO</name>
<proteinExistence type="inferred from homology"/>
<dbReference type="AlphaFoldDB" id="A0A9P4LB61"/>
<evidence type="ECO:0000256" key="2">
    <source>
        <dbReference type="ARBA" id="ARBA00010617"/>
    </source>
</evidence>
<dbReference type="GO" id="GO:0004497">
    <property type="term" value="F:monooxygenase activity"/>
    <property type="evidence" value="ECO:0007669"/>
    <property type="project" value="UniProtKB-KW"/>
</dbReference>
<keyword evidence="10" id="KW-1185">Reference proteome</keyword>
<organism evidence="9 10">
    <name type="scientific">Cucurbitaria berberidis CBS 394.84</name>
    <dbReference type="NCBI Taxonomy" id="1168544"/>
    <lineage>
        <taxon>Eukaryota</taxon>
        <taxon>Fungi</taxon>
        <taxon>Dikarya</taxon>
        <taxon>Ascomycota</taxon>
        <taxon>Pezizomycotina</taxon>
        <taxon>Dothideomycetes</taxon>
        <taxon>Pleosporomycetidae</taxon>
        <taxon>Pleosporales</taxon>
        <taxon>Pleosporineae</taxon>
        <taxon>Cucurbitariaceae</taxon>
        <taxon>Cucurbitaria</taxon>
    </lineage>
</organism>
<dbReference type="InterPro" id="IPR001128">
    <property type="entry name" value="Cyt_P450"/>
</dbReference>
<comment type="cofactor">
    <cofactor evidence="1 8">
        <name>heme</name>
        <dbReference type="ChEBI" id="CHEBI:30413"/>
    </cofactor>
</comment>
<dbReference type="EMBL" id="ML976615">
    <property type="protein sequence ID" value="KAF1847879.1"/>
    <property type="molecule type" value="Genomic_DNA"/>
</dbReference>
<evidence type="ECO:0000256" key="8">
    <source>
        <dbReference type="PIRSR" id="PIRSR602401-1"/>
    </source>
</evidence>
<evidence type="ECO:0000256" key="5">
    <source>
        <dbReference type="ARBA" id="ARBA00023002"/>
    </source>
</evidence>
<dbReference type="PRINTS" id="PR00463">
    <property type="entry name" value="EP450I"/>
</dbReference>
<protein>
    <submittedName>
        <fullName evidence="9">Cytochrome P450</fullName>
    </submittedName>
</protein>
<comment type="caution">
    <text evidence="9">The sequence shown here is derived from an EMBL/GenBank/DDBJ whole genome shotgun (WGS) entry which is preliminary data.</text>
</comment>
<dbReference type="GO" id="GO:0016705">
    <property type="term" value="F:oxidoreductase activity, acting on paired donors, with incorporation or reduction of molecular oxygen"/>
    <property type="evidence" value="ECO:0007669"/>
    <property type="project" value="InterPro"/>
</dbReference>
<keyword evidence="4 8" id="KW-0479">Metal-binding</keyword>
<gene>
    <name evidence="9" type="ORF">K460DRAFT_278173</name>
</gene>
<dbReference type="OrthoDB" id="3705915at2759"/>
<evidence type="ECO:0000256" key="3">
    <source>
        <dbReference type="ARBA" id="ARBA00022617"/>
    </source>
</evidence>
<dbReference type="InterPro" id="IPR036396">
    <property type="entry name" value="Cyt_P450_sf"/>
</dbReference>
<evidence type="ECO:0000313" key="9">
    <source>
        <dbReference type="EMBL" id="KAF1847879.1"/>
    </source>
</evidence>
<sequence>MAIRDFFQERLLDKDFANYTISTSDLAVFLLSTVFVWLAVRKAHHATRGPLSAFPGPRLCAWTDLPQGYWKVTGREHEIMADIHSKYGPVVRIGPRHLSYIGTATIWPEIYGEKVGYEKCLPKDKRLYDLIEDCFGWKDSLAAAPDDHKVIRKLVVSSFSPRMNYHFEPRYKGWMQKMVEQLGPKAERAEVMDLGKAFQCLAVDLQTDLVLSVDSGSLKTLDYPPTKVVVNGSLQGVAVAHAIRLFSPTIGRAVQKTIVNIPHVRKLLDNFAVTLSKRIDNRLANPPPTNDVLTEVLRKSELSPVPIPKDQFYSTTKILTVAGPEAMTSAMNTIGYHLFREPETFKTLVNQIRTRFKTQDELSVKALSEMDLLTAVIKEGHRLYPLPPGILPRCTPKEGAWVQGVWIPPNTSLGIHQWATYRSELNFHDPNGYHPERWMGDPKFKDDRLDCVQIFSVGARRCPAEIFSWYAIRLVFASLLLNFDIELADEASEWPQQKSYWIWRTRPLMCRIRPAERTIAA</sequence>
<dbReference type="Proteomes" id="UP000800039">
    <property type="component" value="Unassembled WGS sequence"/>
</dbReference>
<evidence type="ECO:0000256" key="4">
    <source>
        <dbReference type="ARBA" id="ARBA00022723"/>
    </source>
</evidence>
<evidence type="ECO:0000256" key="7">
    <source>
        <dbReference type="ARBA" id="ARBA00023033"/>
    </source>
</evidence>
<dbReference type="GO" id="GO:0005506">
    <property type="term" value="F:iron ion binding"/>
    <property type="evidence" value="ECO:0007669"/>
    <property type="project" value="InterPro"/>
</dbReference>
<dbReference type="GeneID" id="63845484"/>
<dbReference type="PANTHER" id="PTHR24305:SF29">
    <property type="entry name" value="BENZOATE-PARA-HYDROXYLASE"/>
    <property type="match status" value="1"/>
</dbReference>